<evidence type="ECO:0000313" key="2">
    <source>
        <dbReference type="Proteomes" id="UP000229323"/>
    </source>
</evidence>
<reference evidence="1 2" key="1">
    <citation type="submission" date="2017-11" db="EMBL/GenBank/DDBJ databases">
        <title>Genome sequencing of Prevotella intermedia KCOM 2033.</title>
        <authorList>
            <person name="Kook J.-K."/>
            <person name="Park S.-N."/>
            <person name="Lim Y.K."/>
        </authorList>
    </citation>
    <scope>NUCLEOTIDE SEQUENCE [LARGE SCALE GENOMIC DNA]</scope>
    <source>
        <strain evidence="1 2">KCOM 2033</strain>
    </source>
</reference>
<proteinExistence type="predicted"/>
<organism evidence="1 2">
    <name type="scientific">Prevotella intermedia</name>
    <dbReference type="NCBI Taxonomy" id="28131"/>
    <lineage>
        <taxon>Bacteria</taxon>
        <taxon>Pseudomonadati</taxon>
        <taxon>Bacteroidota</taxon>
        <taxon>Bacteroidia</taxon>
        <taxon>Bacteroidales</taxon>
        <taxon>Prevotellaceae</taxon>
        <taxon>Prevotella</taxon>
    </lineage>
</organism>
<protein>
    <submittedName>
        <fullName evidence="1">Uncharacterized protein</fullName>
    </submittedName>
</protein>
<sequence length="81" mass="9272">MLQKLLFCVPKAAVSYGKSVGFATQKSRFRNAKAQLSLFKRIIFTKSRQFSESSLNKKGEKQFTDILPLKQKNNDAFAYFS</sequence>
<name>A0A2D3N8N5_PREIN</name>
<dbReference type="Proteomes" id="UP000229323">
    <property type="component" value="Chromosome"/>
</dbReference>
<dbReference type="EMBL" id="CP024696">
    <property type="protein sequence ID" value="ATV51788.1"/>
    <property type="molecule type" value="Genomic_DNA"/>
</dbReference>
<evidence type="ECO:0000313" key="1">
    <source>
        <dbReference type="EMBL" id="ATV51788.1"/>
    </source>
</evidence>
<gene>
    <name evidence="1" type="ORF">CTM50_01060</name>
</gene>
<dbReference type="RefSeq" id="WP_100022449.1">
    <property type="nucleotide sequence ID" value="NZ_CP024696.1"/>
</dbReference>
<accession>A0A2D3N8N5</accession>
<dbReference type="AlphaFoldDB" id="A0A2D3N8N5"/>